<dbReference type="Proteomes" id="UP001304490">
    <property type="component" value="Segment"/>
</dbReference>
<accession>A0AAX3ZWJ9</accession>
<evidence type="ECO:0000313" key="2">
    <source>
        <dbReference type="EMBL" id="WMM95503.1"/>
    </source>
</evidence>
<evidence type="ECO:0000259" key="1">
    <source>
        <dbReference type="Pfam" id="PF25590"/>
    </source>
</evidence>
<keyword evidence="3" id="KW-1185">Reference proteome</keyword>
<sequence length="100" mass="10768">MAITYTWTIAELERNTADGGVTVAHWRCEGVDGEATASSYGTTSWTPDASASDFIAFADLTQANVLAWVWNTVVRTDVEASITDKINAELNPTTTAGLPW</sequence>
<protein>
    <recommendedName>
        <fullName evidence="1">DUF7936 domain-containing protein</fullName>
    </recommendedName>
</protein>
<dbReference type="Pfam" id="PF25590">
    <property type="entry name" value="DUF7936"/>
    <property type="match status" value="1"/>
</dbReference>
<organism evidence="2 3">
    <name type="scientific">Roseobacter phage CRP-227</name>
    <dbReference type="NCBI Taxonomy" id="3072847"/>
    <lineage>
        <taxon>Viruses</taxon>
        <taxon>Duplodnaviria</taxon>
        <taxon>Heunggongvirae</taxon>
        <taxon>Uroviricota</taxon>
        <taxon>Caudoviricetes</taxon>
        <taxon>Autographivirales</taxon>
        <taxon>Autographivirales incertae sedis</taxon>
        <taxon>Dynamenevirus</taxon>
        <taxon>Dynamenevirus CRP227</taxon>
    </lineage>
</organism>
<feature type="domain" description="DUF7936" evidence="1">
    <location>
        <begin position="2"/>
        <end position="100"/>
    </location>
</feature>
<dbReference type="EMBL" id="OR420746">
    <property type="protein sequence ID" value="WMM95503.1"/>
    <property type="molecule type" value="Genomic_DNA"/>
</dbReference>
<reference evidence="2 3" key="1">
    <citation type="submission" date="2023-08" db="EMBL/GenBank/DDBJ databases">
        <authorList>
            <person name="Du S."/>
            <person name="Wu Z."/>
            <person name="Wu Y."/>
            <person name="Yang M."/>
            <person name="Shao J."/>
            <person name="Liu H."/>
            <person name="Zhao Y."/>
            <person name="Zhang Z."/>
        </authorList>
    </citation>
    <scope>NUCLEOTIDE SEQUENCE [LARGE SCALE GENOMIC DNA]</scope>
</reference>
<proteinExistence type="predicted"/>
<name>A0AAX3ZWJ9_9CAUD</name>
<dbReference type="InterPro" id="IPR057696">
    <property type="entry name" value="DUF7936"/>
</dbReference>
<gene>
    <name evidence="2" type="ORF">CRP227_gp40</name>
</gene>
<evidence type="ECO:0000313" key="3">
    <source>
        <dbReference type="Proteomes" id="UP001304490"/>
    </source>
</evidence>